<organism evidence="2 3">
    <name type="scientific">Saccharopolyspora hordei</name>
    <dbReference type="NCBI Taxonomy" id="1838"/>
    <lineage>
        <taxon>Bacteria</taxon>
        <taxon>Bacillati</taxon>
        <taxon>Actinomycetota</taxon>
        <taxon>Actinomycetes</taxon>
        <taxon>Pseudonocardiales</taxon>
        <taxon>Pseudonocardiaceae</taxon>
        <taxon>Saccharopolyspora</taxon>
    </lineage>
</organism>
<sequence length="155" mass="17217">MLSRDADHQVEREVPVVPPEQAQQPRLYDVAGALVVVEEHHQPTVPRDEAQVFDQVRGELVDRREQQPDVGLAAEALREVAAAVLQPRPDLLRWDRVGDRPQAGCDRAHGTETEPDRRGQHQLAGLGRRSGIGQHVVVPLLVLGEPLRKCRVSPP</sequence>
<evidence type="ECO:0000256" key="1">
    <source>
        <dbReference type="SAM" id="MobiDB-lite"/>
    </source>
</evidence>
<feature type="compositionally biased region" description="Basic and acidic residues" evidence="1">
    <location>
        <begin position="1"/>
        <end position="14"/>
    </location>
</feature>
<feature type="compositionally biased region" description="Basic and acidic residues" evidence="1">
    <location>
        <begin position="106"/>
        <end position="119"/>
    </location>
</feature>
<evidence type="ECO:0000313" key="2">
    <source>
        <dbReference type="EMBL" id="NYI85418.1"/>
    </source>
</evidence>
<gene>
    <name evidence="2" type="ORF">HNR68_004048</name>
</gene>
<protein>
    <submittedName>
        <fullName evidence="2">Uncharacterized protein</fullName>
    </submittedName>
</protein>
<feature type="region of interest" description="Disordered" evidence="1">
    <location>
        <begin position="95"/>
        <end position="121"/>
    </location>
</feature>
<dbReference type="Proteomes" id="UP000587002">
    <property type="component" value="Unassembled WGS sequence"/>
</dbReference>
<proteinExistence type="predicted"/>
<accession>A0A853AMT6</accession>
<dbReference type="RefSeq" id="WP_246330498.1">
    <property type="nucleotide sequence ID" value="NZ_BAABFH010000001.1"/>
</dbReference>
<dbReference type="AlphaFoldDB" id="A0A853AMT6"/>
<evidence type="ECO:0000313" key="3">
    <source>
        <dbReference type="Proteomes" id="UP000587002"/>
    </source>
</evidence>
<name>A0A853AMT6_9PSEU</name>
<comment type="caution">
    <text evidence="2">The sequence shown here is derived from an EMBL/GenBank/DDBJ whole genome shotgun (WGS) entry which is preliminary data.</text>
</comment>
<feature type="region of interest" description="Disordered" evidence="1">
    <location>
        <begin position="1"/>
        <end position="23"/>
    </location>
</feature>
<reference evidence="2 3" key="1">
    <citation type="submission" date="2020-07" db="EMBL/GenBank/DDBJ databases">
        <title>Sequencing the genomes of 1000 actinobacteria strains.</title>
        <authorList>
            <person name="Klenk H.-P."/>
        </authorList>
    </citation>
    <scope>NUCLEOTIDE SEQUENCE [LARGE SCALE GENOMIC DNA]</scope>
    <source>
        <strain evidence="2 3">DSM 44065</strain>
    </source>
</reference>
<dbReference type="EMBL" id="JACCFJ010000001">
    <property type="protein sequence ID" value="NYI85418.1"/>
    <property type="molecule type" value="Genomic_DNA"/>
</dbReference>
<keyword evidence="3" id="KW-1185">Reference proteome</keyword>